<evidence type="ECO:0000259" key="12">
    <source>
        <dbReference type="Pfam" id="PF00278"/>
    </source>
</evidence>
<comment type="subunit">
    <text evidence="9">Homodimer. Only the dimer is catalytically active, as the active sites are constructed of residues from both monomers.</text>
</comment>
<comment type="catalytic activity">
    <reaction evidence="10">
        <text>L-ornithine + H(+) = putrescine + CO2</text>
        <dbReference type="Rhea" id="RHEA:22964"/>
        <dbReference type="ChEBI" id="CHEBI:15378"/>
        <dbReference type="ChEBI" id="CHEBI:16526"/>
        <dbReference type="ChEBI" id="CHEBI:46911"/>
        <dbReference type="ChEBI" id="CHEBI:326268"/>
        <dbReference type="EC" id="4.1.1.17"/>
    </reaction>
</comment>
<dbReference type="Pfam" id="PF02784">
    <property type="entry name" value="Orn_Arg_deC_N"/>
    <property type="match status" value="1"/>
</dbReference>
<dbReference type="SUPFAM" id="SSF50621">
    <property type="entry name" value="Alanine racemase C-terminal domain-like"/>
    <property type="match status" value="1"/>
</dbReference>
<evidence type="ECO:0000256" key="8">
    <source>
        <dbReference type="ARBA" id="ARBA00037173"/>
    </source>
</evidence>
<dbReference type="InterPro" id="IPR000183">
    <property type="entry name" value="Orn/DAP/Arg_de-COase"/>
</dbReference>
<accession>A0A915D3L9</accession>
<dbReference type="Proteomes" id="UP000887574">
    <property type="component" value="Unplaced"/>
</dbReference>
<dbReference type="FunFam" id="3.20.20.10:FF:000005">
    <property type="entry name" value="Ornithine decarboxylase"/>
    <property type="match status" value="1"/>
</dbReference>
<dbReference type="PRINTS" id="PR01179">
    <property type="entry name" value="ODADCRBXLASE"/>
</dbReference>
<dbReference type="Gene3D" id="2.40.37.10">
    <property type="entry name" value="Lyase, Ornithine Decarboxylase, Chain A, domain 1"/>
    <property type="match status" value="1"/>
</dbReference>
<dbReference type="InterPro" id="IPR002433">
    <property type="entry name" value="Orn_de-COase"/>
</dbReference>
<dbReference type="PANTHER" id="PTHR11482">
    <property type="entry name" value="ARGININE/DIAMINOPIMELATE/ORNITHINE DECARBOXYLASE"/>
    <property type="match status" value="1"/>
</dbReference>
<evidence type="ECO:0000259" key="13">
    <source>
        <dbReference type="Pfam" id="PF02784"/>
    </source>
</evidence>
<comment type="similarity">
    <text evidence="2 11">Belongs to the Orn/Lys/Arg decarboxylase class-II family.</text>
</comment>
<protein>
    <recommendedName>
        <fullName evidence="7">ornithine decarboxylase</fullName>
        <ecNumber evidence="7">4.1.1.17</ecNumber>
    </recommendedName>
</protein>
<sequence>MKSIKEKLLHLHKLDEVLRVEELAGKKVAIFHDGVGVQDMLQLIAESENAQGNDEAFTIVNLTTCYNKYEEWCRKIPRIQSFYAIKCNNDPLIAKVLADAGCGFDCASDEEINQTLGKKLTTAENIIYANPVKQRSFIGYADKLGVRKMTFDNVEELDKIREMHNKPELVLRIRVDDPAAENNLGVKFGCDPPLENGKELLTAAQTMKLPVIGIAFHVGSRAHDPQSYCRGIMFARRLFDIGTQLGHQMRLLDIGGGYPGFDTEKISFDRMAQAINGALDEYFPAKDFGHVRMISEPGRFFASTAYSLMVNVIGATKVPASRITKNNEDKDKEGYMYYLNDGCHGSFNSIVYDHSHPHGQELLITKHSPEDSSKTYPQ</sequence>
<dbReference type="SUPFAM" id="SSF51419">
    <property type="entry name" value="PLP-binding barrel"/>
    <property type="match status" value="1"/>
</dbReference>
<dbReference type="AlphaFoldDB" id="A0A915D3L9"/>
<evidence type="ECO:0000256" key="11">
    <source>
        <dbReference type="RuleBase" id="RU003737"/>
    </source>
</evidence>
<dbReference type="PROSITE" id="PS00878">
    <property type="entry name" value="ODR_DC_2_1"/>
    <property type="match status" value="1"/>
</dbReference>
<dbReference type="InterPro" id="IPR022644">
    <property type="entry name" value="De-COase2_N"/>
</dbReference>
<evidence type="ECO:0000256" key="4">
    <source>
        <dbReference type="ARBA" id="ARBA00023115"/>
    </source>
</evidence>
<evidence type="ECO:0000256" key="1">
    <source>
        <dbReference type="ARBA" id="ARBA00001933"/>
    </source>
</evidence>
<evidence type="ECO:0000256" key="5">
    <source>
        <dbReference type="ARBA" id="ARBA00023239"/>
    </source>
</evidence>
<name>A0A915D3L9_9BILA</name>
<keyword evidence="5" id="KW-0456">Lyase</keyword>
<dbReference type="PRINTS" id="PR01182">
    <property type="entry name" value="ORNDCRBXLASE"/>
</dbReference>
<evidence type="ECO:0000256" key="3">
    <source>
        <dbReference type="ARBA" id="ARBA00022898"/>
    </source>
</evidence>
<organism evidence="14 15">
    <name type="scientific">Ditylenchus dipsaci</name>
    <dbReference type="NCBI Taxonomy" id="166011"/>
    <lineage>
        <taxon>Eukaryota</taxon>
        <taxon>Metazoa</taxon>
        <taxon>Ecdysozoa</taxon>
        <taxon>Nematoda</taxon>
        <taxon>Chromadorea</taxon>
        <taxon>Rhabditida</taxon>
        <taxon>Tylenchina</taxon>
        <taxon>Tylenchomorpha</taxon>
        <taxon>Sphaerularioidea</taxon>
        <taxon>Anguinidae</taxon>
        <taxon>Anguininae</taxon>
        <taxon>Ditylenchus</taxon>
    </lineage>
</organism>
<evidence type="ECO:0000256" key="6">
    <source>
        <dbReference type="ARBA" id="ARBA00034115"/>
    </source>
</evidence>
<dbReference type="CDD" id="cd00622">
    <property type="entry name" value="PLPDE_III_ODC"/>
    <property type="match status" value="1"/>
</dbReference>
<dbReference type="InterPro" id="IPR009006">
    <property type="entry name" value="Ala_racemase/Decarboxylase_C"/>
</dbReference>
<reference evidence="15" key="1">
    <citation type="submission" date="2022-11" db="UniProtKB">
        <authorList>
            <consortium name="WormBaseParasite"/>
        </authorList>
    </citation>
    <scope>IDENTIFICATION</scope>
</reference>
<evidence type="ECO:0000313" key="15">
    <source>
        <dbReference type="WBParaSite" id="jg15493"/>
    </source>
</evidence>
<keyword evidence="3" id="KW-0663">Pyridoxal phosphate</keyword>
<comment type="function">
    <text evidence="8">Catalyzes the first and rate-limiting step of polyamine biosynthesis that converts ornithine into putrescine, which is the precursor for the polyamines, spermidine and spermine. Polyamines are essential for cell proliferation and are implicated in cellular processes, ranging from DNA replication to apoptosis.</text>
</comment>
<keyword evidence="14" id="KW-1185">Reference proteome</keyword>
<dbReference type="Gene3D" id="3.20.20.10">
    <property type="entry name" value="Alanine racemase"/>
    <property type="match status" value="1"/>
</dbReference>
<dbReference type="InterPro" id="IPR029066">
    <property type="entry name" value="PLP-binding_barrel"/>
</dbReference>
<dbReference type="GO" id="GO:0004586">
    <property type="term" value="F:ornithine decarboxylase activity"/>
    <property type="evidence" value="ECO:0007669"/>
    <property type="project" value="UniProtKB-EC"/>
</dbReference>
<comment type="pathway">
    <text evidence="6">Amine and polyamine biosynthesis; putrescine biosynthesis via L-ornithine pathway; putrescine from L-ornithine: step 1/1.</text>
</comment>
<dbReference type="InterPro" id="IPR022643">
    <property type="entry name" value="De-COase2_C"/>
</dbReference>
<evidence type="ECO:0000313" key="14">
    <source>
        <dbReference type="Proteomes" id="UP000887574"/>
    </source>
</evidence>
<evidence type="ECO:0000256" key="2">
    <source>
        <dbReference type="ARBA" id="ARBA00008872"/>
    </source>
</evidence>
<evidence type="ECO:0000256" key="7">
    <source>
        <dbReference type="ARBA" id="ARBA00034138"/>
    </source>
</evidence>
<dbReference type="PANTHER" id="PTHR11482:SF6">
    <property type="entry name" value="ORNITHINE DECARBOXYLASE 1-RELATED"/>
    <property type="match status" value="1"/>
</dbReference>
<evidence type="ECO:0000256" key="9">
    <source>
        <dbReference type="ARBA" id="ARBA00046672"/>
    </source>
</evidence>
<dbReference type="EC" id="4.1.1.17" evidence="7"/>
<comment type="cofactor">
    <cofactor evidence="1">
        <name>pyridoxal 5'-phosphate</name>
        <dbReference type="ChEBI" id="CHEBI:597326"/>
    </cofactor>
</comment>
<dbReference type="Pfam" id="PF00278">
    <property type="entry name" value="Orn_DAP_Arg_deC"/>
    <property type="match status" value="1"/>
</dbReference>
<dbReference type="InterPro" id="IPR022653">
    <property type="entry name" value="De-COase2_pyr-phos_BS"/>
</dbReference>
<dbReference type="WBParaSite" id="jg15493">
    <property type="protein sequence ID" value="jg15493"/>
    <property type="gene ID" value="jg15493"/>
</dbReference>
<feature type="domain" description="Orn/DAP/Arg decarboxylase 2 N-terminal" evidence="13">
    <location>
        <begin position="66"/>
        <end position="302"/>
    </location>
</feature>
<evidence type="ECO:0000256" key="10">
    <source>
        <dbReference type="ARBA" id="ARBA00049127"/>
    </source>
</evidence>
<dbReference type="GO" id="GO:0005737">
    <property type="term" value="C:cytoplasm"/>
    <property type="evidence" value="ECO:0007669"/>
    <property type="project" value="TreeGrafter"/>
</dbReference>
<proteinExistence type="inferred from homology"/>
<dbReference type="GO" id="GO:0033387">
    <property type="term" value="P:putrescine biosynthetic process from arginine, via ornithine"/>
    <property type="evidence" value="ECO:0007669"/>
    <property type="project" value="TreeGrafter"/>
</dbReference>
<feature type="domain" description="Orn/DAP/Arg decarboxylase 2 C-terminal" evidence="12">
    <location>
        <begin position="304"/>
        <end position="361"/>
    </location>
</feature>
<keyword evidence="4" id="KW-0620">Polyamine biosynthesis</keyword>